<reference evidence="3 5" key="1">
    <citation type="journal article" date="2019" name="Sci. Rep.">
        <title>Orb-weaving spider Araneus ventricosus genome elucidates the spidroin gene catalogue.</title>
        <authorList>
            <person name="Kono N."/>
            <person name="Nakamura H."/>
            <person name="Ohtoshi R."/>
            <person name="Moran D.A.P."/>
            <person name="Shinohara A."/>
            <person name="Yoshida Y."/>
            <person name="Fujiwara M."/>
            <person name="Mori M."/>
            <person name="Tomita M."/>
            <person name="Arakawa K."/>
        </authorList>
    </citation>
    <scope>NUCLEOTIDE SEQUENCE [LARGE SCALE GENOMIC DNA]</scope>
</reference>
<evidence type="ECO:0000313" key="5">
    <source>
        <dbReference type="Proteomes" id="UP000499080"/>
    </source>
</evidence>
<evidence type="ECO:0000313" key="4">
    <source>
        <dbReference type="EMBL" id="GBM15374.1"/>
    </source>
</evidence>
<gene>
    <name evidence="4" type="ORF">AVEN_166253_1</name>
    <name evidence="2" type="ORF">AVEN_23566_1</name>
    <name evidence="1" type="ORF">AVEN_262838_1</name>
    <name evidence="3" type="ORF">AVEN_36557_1</name>
</gene>
<proteinExistence type="predicted"/>
<comment type="caution">
    <text evidence="3">The sequence shown here is derived from an EMBL/GenBank/DDBJ whole genome shotgun (WGS) entry which is preliminary data.</text>
</comment>
<dbReference type="AlphaFoldDB" id="A0A4Y2DHC8"/>
<dbReference type="EMBL" id="BGPR01242689">
    <property type="protein sequence ID" value="GBM15214.1"/>
    <property type="molecule type" value="Genomic_DNA"/>
</dbReference>
<evidence type="ECO:0000313" key="1">
    <source>
        <dbReference type="EMBL" id="GBM15214.1"/>
    </source>
</evidence>
<dbReference type="Proteomes" id="UP000499080">
    <property type="component" value="Unassembled WGS sequence"/>
</dbReference>
<protein>
    <submittedName>
        <fullName evidence="3">Uncharacterized protein</fullName>
    </submittedName>
</protein>
<evidence type="ECO:0000313" key="3">
    <source>
        <dbReference type="EMBL" id="GBM15264.1"/>
    </source>
</evidence>
<name>A0A4Y2DHC8_ARAVE</name>
<dbReference type="EMBL" id="BGPR01242697">
    <property type="protein sequence ID" value="GBM15244.1"/>
    <property type="molecule type" value="Genomic_DNA"/>
</dbReference>
<keyword evidence="5" id="KW-1185">Reference proteome</keyword>
<organism evidence="3 5">
    <name type="scientific">Araneus ventricosus</name>
    <name type="common">Orbweaver spider</name>
    <name type="synonym">Epeira ventricosa</name>
    <dbReference type="NCBI Taxonomy" id="182803"/>
    <lineage>
        <taxon>Eukaryota</taxon>
        <taxon>Metazoa</taxon>
        <taxon>Ecdysozoa</taxon>
        <taxon>Arthropoda</taxon>
        <taxon>Chelicerata</taxon>
        <taxon>Arachnida</taxon>
        <taxon>Araneae</taxon>
        <taxon>Araneomorphae</taxon>
        <taxon>Entelegynae</taxon>
        <taxon>Araneoidea</taxon>
        <taxon>Araneidae</taxon>
        <taxon>Araneus</taxon>
    </lineage>
</organism>
<evidence type="ECO:0000313" key="2">
    <source>
        <dbReference type="EMBL" id="GBM15244.1"/>
    </source>
</evidence>
<dbReference type="EMBL" id="BGPR01242739">
    <property type="protein sequence ID" value="GBM15374.1"/>
    <property type="molecule type" value="Genomic_DNA"/>
</dbReference>
<accession>A0A4Y2DHC8</accession>
<sequence length="95" mass="11168">MNQVLSPFFQVYPKGSPVECGSKLNKNNNSLVEFEQRSTITGHIEGIREKFKKSGDFIHHELKTGLTIMSLLKYMPFMFTWKMIHLTHQERRKLL</sequence>
<dbReference type="EMBL" id="BGPR01242702">
    <property type="protein sequence ID" value="GBM15264.1"/>
    <property type="molecule type" value="Genomic_DNA"/>
</dbReference>